<sequence length="307" mass="35198">MSFLKDDEESFLAALSFVDEFALDEEGIGGSSSTIQPPGAALMLPQSSASVIVDPNELKLRRRQQLNERRRQMRKAGVYADPNRARNGLRTEISLLREQLEQLQLDLQVLQRRETKRDHHPQRQRIDAQSVTTVTSPAPSVWQELATRQRSRREEAERQNIRLKLAVEHQQKLAESLSVLWRKRADVVTKECGALTSQPYLKHHVVNMLDVDGDMEDFRVLIRHLETAYRGLDAVFTANGLASSTLPPSDVHLRESVDGRYMYLECFSHKSLPFDMRATTEAIWEHFKGLALNWIVYGTDLVYDQDC</sequence>
<gene>
    <name evidence="7" type="ORF">PF005_g29564</name>
    <name evidence="6" type="ORF">PF006_g29148</name>
    <name evidence="5" type="ORF">PF007_g29406</name>
    <name evidence="3" type="ORF">PF009_g29956</name>
    <name evidence="4" type="ORF">PF010_g29201</name>
</gene>
<evidence type="ECO:0000256" key="1">
    <source>
        <dbReference type="SAM" id="Coils"/>
    </source>
</evidence>
<evidence type="ECO:0000313" key="4">
    <source>
        <dbReference type="EMBL" id="KAE9062926.1"/>
    </source>
</evidence>
<accession>A0A6A3Q969</accession>
<name>A0A6A3Q969_9STRA</name>
<dbReference type="Proteomes" id="UP000441208">
    <property type="component" value="Unassembled WGS sequence"/>
</dbReference>
<evidence type="ECO:0000313" key="8">
    <source>
        <dbReference type="Proteomes" id="UP000429523"/>
    </source>
</evidence>
<evidence type="ECO:0000313" key="9">
    <source>
        <dbReference type="Proteomes" id="UP000433483"/>
    </source>
</evidence>
<dbReference type="Proteomes" id="UP000488956">
    <property type="component" value="Unassembled WGS sequence"/>
</dbReference>
<feature type="coiled-coil region" evidence="1">
    <location>
        <begin position="56"/>
        <end position="113"/>
    </location>
</feature>
<dbReference type="OrthoDB" id="115447at2759"/>
<dbReference type="EMBL" id="QXGA01004707">
    <property type="protein sequence ID" value="KAE9071442.1"/>
    <property type="molecule type" value="Genomic_DNA"/>
</dbReference>
<comment type="caution">
    <text evidence="6">The sequence shown here is derived from an EMBL/GenBank/DDBJ whole genome shotgun (WGS) entry which is preliminary data.</text>
</comment>
<keyword evidence="9" id="KW-1185">Reference proteome</keyword>
<evidence type="ECO:0000313" key="11">
    <source>
        <dbReference type="Proteomes" id="UP000441208"/>
    </source>
</evidence>
<dbReference type="EMBL" id="QXFZ01004547">
    <property type="protein sequence ID" value="KAE9063860.1"/>
    <property type="molecule type" value="Genomic_DNA"/>
</dbReference>
<evidence type="ECO:0000313" key="6">
    <source>
        <dbReference type="EMBL" id="KAE9071442.1"/>
    </source>
</evidence>
<reference evidence="8 9" key="1">
    <citation type="submission" date="2018-08" db="EMBL/GenBank/DDBJ databases">
        <title>Genomic investigation of the strawberry pathogen Phytophthora fragariae indicates pathogenicity is determined by transcriptional variation in three key races.</title>
        <authorList>
            <person name="Adams T.M."/>
            <person name="Armitage A.D."/>
            <person name="Sobczyk M.K."/>
            <person name="Bates H.J."/>
            <person name="Dunwell J.M."/>
            <person name="Nellist C.F."/>
            <person name="Harrison R.J."/>
        </authorList>
    </citation>
    <scope>NUCLEOTIDE SEQUENCE [LARGE SCALE GENOMIC DNA]</scope>
    <source>
        <strain evidence="7 9">NOV-27</strain>
        <strain evidence="6 10">NOV-5</strain>
        <strain evidence="5 11">NOV-71</strain>
        <strain evidence="3 8">NOV-9</strain>
        <strain evidence="4 12">ONT-3</strain>
    </source>
</reference>
<dbReference type="Proteomes" id="UP000433483">
    <property type="component" value="Unassembled WGS sequence"/>
</dbReference>
<dbReference type="EMBL" id="QXGF01004468">
    <property type="protein sequence ID" value="KAE8919741.1"/>
    <property type="molecule type" value="Genomic_DNA"/>
</dbReference>
<dbReference type="EMBL" id="QXGB01004632">
    <property type="protein sequence ID" value="KAE9165530.1"/>
    <property type="molecule type" value="Genomic_DNA"/>
</dbReference>
<evidence type="ECO:0000313" key="7">
    <source>
        <dbReference type="EMBL" id="KAE9165530.1"/>
    </source>
</evidence>
<dbReference type="Proteomes" id="UP000429523">
    <property type="component" value="Unassembled WGS sequence"/>
</dbReference>
<dbReference type="AlphaFoldDB" id="A0A6A3Q969"/>
<dbReference type="EMBL" id="QXFX01004743">
    <property type="protein sequence ID" value="KAE9062926.1"/>
    <property type="molecule type" value="Genomic_DNA"/>
</dbReference>
<feature type="region of interest" description="Disordered" evidence="2">
    <location>
        <begin position="114"/>
        <end position="133"/>
    </location>
</feature>
<organism evidence="6 10">
    <name type="scientific">Phytophthora fragariae</name>
    <dbReference type="NCBI Taxonomy" id="53985"/>
    <lineage>
        <taxon>Eukaryota</taxon>
        <taxon>Sar</taxon>
        <taxon>Stramenopiles</taxon>
        <taxon>Oomycota</taxon>
        <taxon>Peronosporomycetes</taxon>
        <taxon>Peronosporales</taxon>
        <taxon>Peronosporaceae</taxon>
        <taxon>Phytophthora</taxon>
    </lineage>
</organism>
<evidence type="ECO:0000313" key="12">
    <source>
        <dbReference type="Proteomes" id="UP000488956"/>
    </source>
</evidence>
<protein>
    <submittedName>
        <fullName evidence="6">Uncharacterized protein</fullName>
    </submittedName>
</protein>
<keyword evidence="1" id="KW-0175">Coiled coil</keyword>
<evidence type="ECO:0000256" key="2">
    <source>
        <dbReference type="SAM" id="MobiDB-lite"/>
    </source>
</evidence>
<dbReference type="PANTHER" id="PTHR35796">
    <property type="entry name" value="HYPOTHETICAL CYTOSOLIC PROTEIN"/>
    <property type="match status" value="1"/>
</dbReference>
<dbReference type="PANTHER" id="PTHR35796:SF3">
    <property type="entry name" value="BHLH DOMAIN-CONTAINING PROTEIN"/>
    <property type="match status" value="1"/>
</dbReference>
<feature type="coiled-coil region" evidence="1">
    <location>
        <begin position="146"/>
        <end position="173"/>
    </location>
</feature>
<dbReference type="Proteomes" id="UP000440732">
    <property type="component" value="Unassembled WGS sequence"/>
</dbReference>
<proteinExistence type="predicted"/>
<evidence type="ECO:0000313" key="10">
    <source>
        <dbReference type="Proteomes" id="UP000440732"/>
    </source>
</evidence>
<evidence type="ECO:0000313" key="3">
    <source>
        <dbReference type="EMBL" id="KAE8919741.1"/>
    </source>
</evidence>
<evidence type="ECO:0000313" key="5">
    <source>
        <dbReference type="EMBL" id="KAE9063860.1"/>
    </source>
</evidence>